<proteinExistence type="predicted"/>
<dbReference type="RefSeq" id="WP_353301507.1">
    <property type="nucleotide sequence ID" value="NZ_BAABWN010000001.1"/>
</dbReference>
<dbReference type="Proteomes" id="UP001465153">
    <property type="component" value="Unassembled WGS sequence"/>
</dbReference>
<name>A0ABQ0A4P9_9GAMM</name>
<reference evidence="1 2" key="1">
    <citation type="submission" date="2024-04" db="EMBL/GenBank/DDBJ databases">
        <title>Draft genome sequence of Sessilibacter corallicola NBRC 116591.</title>
        <authorList>
            <person name="Miyakawa T."/>
            <person name="Kusuya Y."/>
            <person name="Miura T."/>
        </authorList>
    </citation>
    <scope>NUCLEOTIDE SEQUENCE [LARGE SCALE GENOMIC DNA]</scope>
    <source>
        <strain evidence="1 2">KU-00831-HH</strain>
    </source>
</reference>
<dbReference type="EMBL" id="BAABWN010000001">
    <property type="protein sequence ID" value="GAA6166622.1"/>
    <property type="molecule type" value="Genomic_DNA"/>
</dbReference>
<evidence type="ECO:0000313" key="1">
    <source>
        <dbReference type="EMBL" id="GAA6166622.1"/>
    </source>
</evidence>
<evidence type="ECO:0000313" key="2">
    <source>
        <dbReference type="Proteomes" id="UP001465153"/>
    </source>
</evidence>
<protein>
    <submittedName>
        <fullName evidence="1">Nucleotidyltransferase domain-containing protein</fullName>
    </submittedName>
</protein>
<keyword evidence="2" id="KW-1185">Reference proteome</keyword>
<accession>A0ABQ0A4P9</accession>
<dbReference type="Pfam" id="PF10127">
    <property type="entry name" value="RlaP"/>
    <property type="match status" value="1"/>
</dbReference>
<organism evidence="1 2">
    <name type="scientific">Sessilibacter corallicola</name>
    <dbReference type="NCBI Taxonomy" id="2904075"/>
    <lineage>
        <taxon>Bacteria</taxon>
        <taxon>Pseudomonadati</taxon>
        <taxon>Pseudomonadota</taxon>
        <taxon>Gammaproteobacteria</taxon>
        <taxon>Cellvibrionales</taxon>
        <taxon>Cellvibrionaceae</taxon>
        <taxon>Sessilibacter</taxon>
    </lineage>
</organism>
<dbReference type="PANTHER" id="PTHR34817">
    <property type="entry name" value="NUCLEOTIDYLTRANSFERASE"/>
    <property type="match status" value="1"/>
</dbReference>
<dbReference type="PANTHER" id="PTHR34817:SF2">
    <property type="entry name" value="NUCLEOTIDYLTRANSFERASE"/>
    <property type="match status" value="1"/>
</dbReference>
<gene>
    <name evidence="1" type="ORF">NBRC116591_04320</name>
</gene>
<dbReference type="InterPro" id="IPR018775">
    <property type="entry name" value="RlaP"/>
</dbReference>
<sequence>MRDEIIRQLAAIKSEHNVKILYACESGSRAWGFPSADSDYDARFIYVRPKEWYLRVDLEACRDVIELPINDLLDINGWDLKKALLLLKKSNPSLIEWLSSPIVYQSDELFLAQINKLSKQLFNPLALFHHYRSMANGNFREHLKGEQVRVKKYFYVLRPILSMRWILTHKTSAPIVFQELVENIITDQSLKTVIYRLIEEKKAGFESDYREKIPEISQYIEEQLAELNALAEDNKRLHNGLLGEEEKSAEKSTELGFSELNDFFLAVLNQELTP</sequence>
<comment type="caution">
    <text evidence="1">The sequence shown here is derived from an EMBL/GenBank/DDBJ whole genome shotgun (WGS) entry which is preliminary data.</text>
</comment>